<evidence type="ECO:0000256" key="2">
    <source>
        <dbReference type="ARBA" id="ARBA00009083"/>
    </source>
</evidence>
<dbReference type="FunFam" id="4.10.830.10:FF:000002">
    <property type="entry name" value="40S ribosomal protein S29"/>
    <property type="match status" value="1"/>
</dbReference>
<keyword evidence="5" id="KW-0687">Ribonucleoprotein</keyword>
<dbReference type="STRING" id="5627.A0A1C7MRD9"/>
<keyword evidence="4" id="KW-0689">Ribosomal protein</keyword>
<dbReference type="GO" id="GO:0006950">
    <property type="term" value="P:response to stress"/>
    <property type="evidence" value="ECO:0007669"/>
    <property type="project" value="UniProtKB-ARBA"/>
</dbReference>
<feature type="compositionally biased region" description="Polar residues" evidence="6">
    <location>
        <begin position="37"/>
        <end position="50"/>
    </location>
</feature>
<dbReference type="NCBIfam" id="NF004424">
    <property type="entry name" value="PRK05766.1"/>
    <property type="match status" value="1"/>
</dbReference>
<gene>
    <name evidence="8" type="ORF">A0H81_00309</name>
</gene>
<dbReference type="InterPro" id="IPR039744">
    <property type="entry name" value="RIbosomal_uS14_euk_arc"/>
</dbReference>
<sequence length="512" mass="56509">MNIIEISSGEEDGTATDKGPQMILRDVFTNKMPGGWTSVSDGENDSIQSSPHPPAPRCRNAQTRRARRVIQSSSSDASDGKPDAKIVHPPFTNNQPAITGTKLDTTTKKPRVTNAKEKRDTRLNTASKSEEYIPLFVDDSSDEDESIEPWNVNDGSILVFDEPPSARKPIRCAPPSVSTAVPGSIVIPRKRPASPLEQEPESEDDDVSLRACRTPAKSSMGALSTVFTPASGKGKAPRLSKKALVAAMQCLTAGFQHKGTPVEQAAFDNCRQSEVAQKTEIQLAVKILNCEERIRNTLSHEMCHLACWVISNAPNENHGKLFNAWAQKVMRARPEIEVTTKHNYEITYNYEWRCEKCANIYGRFSKSIRPDECVCGKCREGRLIPLFETRKRAPKTPKIKANSQMAATKGRDSPRVIVDSPSSPSVDTVMIQTTPARAATYTDQRKTVRATTNGTAPHTPWASSIPQDLYGKGSRQCRLCAHQAGLIRKYGLDLCRQCFREKSAAIGFQKTR</sequence>
<dbReference type="GO" id="GO:0008270">
    <property type="term" value="F:zinc ion binding"/>
    <property type="evidence" value="ECO:0007669"/>
    <property type="project" value="InterPro"/>
</dbReference>
<evidence type="ECO:0000259" key="7">
    <source>
        <dbReference type="SMART" id="SM00731"/>
    </source>
</evidence>
<evidence type="ECO:0000256" key="3">
    <source>
        <dbReference type="ARBA" id="ARBA00022833"/>
    </source>
</evidence>
<keyword evidence="9" id="KW-1185">Reference proteome</keyword>
<dbReference type="InterPro" id="IPR018271">
    <property type="entry name" value="Ribosomal_uS14_CS"/>
</dbReference>
<dbReference type="Proteomes" id="UP000092993">
    <property type="component" value="Unassembled WGS sequence"/>
</dbReference>
<dbReference type="InterPro" id="IPR001209">
    <property type="entry name" value="Ribosomal_uS14"/>
</dbReference>
<dbReference type="OrthoDB" id="20772at2759"/>
<feature type="region of interest" description="Disordered" evidence="6">
    <location>
        <begin position="394"/>
        <end position="426"/>
    </location>
</feature>
<dbReference type="GO" id="GO:0003735">
    <property type="term" value="F:structural constituent of ribosome"/>
    <property type="evidence" value="ECO:0007669"/>
    <property type="project" value="InterPro"/>
</dbReference>
<dbReference type="GO" id="GO:0005840">
    <property type="term" value="C:ribosome"/>
    <property type="evidence" value="ECO:0007669"/>
    <property type="project" value="UniProtKB-KW"/>
</dbReference>
<dbReference type="InterPro" id="IPR006640">
    <property type="entry name" value="SprT-like_domain"/>
</dbReference>
<dbReference type="PANTHER" id="PTHR23099">
    <property type="entry name" value="TRANSCRIPTIONAL REGULATOR"/>
    <property type="match status" value="1"/>
</dbReference>
<dbReference type="Pfam" id="PF00253">
    <property type="entry name" value="Ribosomal_S14"/>
    <property type="match status" value="1"/>
</dbReference>
<dbReference type="Gene3D" id="4.10.830.10">
    <property type="entry name" value="30s Ribosomal Protein S14, Chain N"/>
    <property type="match status" value="1"/>
</dbReference>
<feature type="region of interest" description="Disordered" evidence="6">
    <location>
        <begin position="188"/>
        <end position="208"/>
    </location>
</feature>
<dbReference type="SMART" id="SM00731">
    <property type="entry name" value="SprT"/>
    <property type="match status" value="1"/>
</dbReference>
<dbReference type="AlphaFoldDB" id="A0A1C7MRD9"/>
<dbReference type="PROSITE" id="PS00527">
    <property type="entry name" value="RIBOSOMAL_S14"/>
    <property type="match status" value="1"/>
</dbReference>
<feature type="domain" description="SprT-like" evidence="7">
    <location>
        <begin position="237"/>
        <end position="386"/>
    </location>
</feature>
<proteinExistence type="inferred from homology"/>
<dbReference type="InterPro" id="IPR043140">
    <property type="entry name" value="Ribosomal_uS14_sf"/>
</dbReference>
<evidence type="ECO:0000256" key="1">
    <source>
        <dbReference type="ARBA" id="ARBA00001947"/>
    </source>
</evidence>
<evidence type="ECO:0000313" key="8">
    <source>
        <dbReference type="EMBL" id="OBZ78986.1"/>
    </source>
</evidence>
<dbReference type="GO" id="GO:1990904">
    <property type="term" value="C:ribonucleoprotein complex"/>
    <property type="evidence" value="ECO:0007669"/>
    <property type="project" value="UniProtKB-KW"/>
</dbReference>
<evidence type="ECO:0000256" key="4">
    <source>
        <dbReference type="ARBA" id="ARBA00022980"/>
    </source>
</evidence>
<feature type="region of interest" description="Disordered" evidence="6">
    <location>
        <begin position="1"/>
        <end position="102"/>
    </location>
</feature>
<dbReference type="GO" id="GO:0006412">
    <property type="term" value="P:translation"/>
    <property type="evidence" value="ECO:0007669"/>
    <property type="project" value="InterPro"/>
</dbReference>
<feature type="compositionally biased region" description="Polar residues" evidence="6">
    <location>
        <begin position="91"/>
        <end position="102"/>
    </location>
</feature>
<evidence type="ECO:0000256" key="5">
    <source>
        <dbReference type="ARBA" id="ARBA00023274"/>
    </source>
</evidence>
<comment type="similarity">
    <text evidence="2">Belongs to the universal ribosomal protein uS14 family.</text>
</comment>
<dbReference type="EMBL" id="LUGG01000001">
    <property type="protein sequence ID" value="OBZ78986.1"/>
    <property type="molecule type" value="Genomic_DNA"/>
</dbReference>
<dbReference type="PANTHER" id="PTHR23099:SF0">
    <property type="entry name" value="GERM CELL NUCLEAR ACIDIC PROTEIN"/>
    <property type="match status" value="1"/>
</dbReference>
<dbReference type="GO" id="GO:0005634">
    <property type="term" value="C:nucleus"/>
    <property type="evidence" value="ECO:0007669"/>
    <property type="project" value="TreeGrafter"/>
</dbReference>
<comment type="caution">
    <text evidence="8">The sequence shown here is derived from an EMBL/GenBank/DDBJ whole genome shotgun (WGS) entry which is preliminary data.</text>
</comment>
<keyword evidence="3" id="KW-0862">Zinc</keyword>
<evidence type="ECO:0000256" key="6">
    <source>
        <dbReference type="SAM" id="MobiDB-lite"/>
    </source>
</evidence>
<evidence type="ECO:0000313" key="9">
    <source>
        <dbReference type="Proteomes" id="UP000092993"/>
    </source>
</evidence>
<protein>
    <recommendedName>
        <fullName evidence="7">SprT-like domain-containing protein</fullName>
    </recommendedName>
</protein>
<accession>A0A1C7MRD9</accession>
<comment type="cofactor">
    <cofactor evidence="1">
        <name>Zn(2+)</name>
        <dbReference type="ChEBI" id="CHEBI:29105"/>
    </cofactor>
</comment>
<dbReference type="Pfam" id="PF10263">
    <property type="entry name" value="SprT-like"/>
    <property type="match status" value="1"/>
</dbReference>
<reference evidence="8 9" key="1">
    <citation type="submission" date="2016-03" db="EMBL/GenBank/DDBJ databases">
        <title>Whole genome sequencing of Grifola frondosa 9006-11.</title>
        <authorList>
            <person name="Min B."/>
            <person name="Park H."/>
            <person name="Kim J.-G."/>
            <person name="Cho H."/>
            <person name="Oh Y.-L."/>
            <person name="Kong W.-S."/>
            <person name="Choi I.-G."/>
        </authorList>
    </citation>
    <scope>NUCLEOTIDE SEQUENCE [LARGE SCALE GENOMIC DNA]</scope>
    <source>
        <strain evidence="8 9">9006-11</strain>
    </source>
</reference>
<feature type="compositionally biased region" description="Low complexity" evidence="6">
    <location>
        <begin position="415"/>
        <end position="426"/>
    </location>
</feature>
<name>A0A1C7MRD9_GRIFR</name>
<organism evidence="8 9">
    <name type="scientific">Grifola frondosa</name>
    <name type="common">Maitake</name>
    <name type="synonym">Polyporus frondosus</name>
    <dbReference type="NCBI Taxonomy" id="5627"/>
    <lineage>
        <taxon>Eukaryota</taxon>
        <taxon>Fungi</taxon>
        <taxon>Dikarya</taxon>
        <taxon>Basidiomycota</taxon>
        <taxon>Agaricomycotina</taxon>
        <taxon>Agaricomycetes</taxon>
        <taxon>Polyporales</taxon>
        <taxon>Grifolaceae</taxon>
        <taxon>Grifola</taxon>
    </lineage>
</organism>